<keyword evidence="1" id="KW-0175">Coiled coil</keyword>
<keyword evidence="2" id="KW-0812">Transmembrane</keyword>
<keyword evidence="4" id="KW-1185">Reference proteome</keyword>
<protein>
    <submittedName>
        <fullName evidence="3">Uncharacterized protein</fullName>
    </submittedName>
</protein>
<feature type="coiled-coil region" evidence="1">
    <location>
        <begin position="58"/>
        <end position="92"/>
    </location>
</feature>
<proteinExistence type="predicted"/>
<evidence type="ECO:0000256" key="1">
    <source>
        <dbReference type="SAM" id="Coils"/>
    </source>
</evidence>
<organism evidence="3 4">
    <name type="scientific">Pseudorhizobium endolithicum</name>
    <dbReference type="NCBI Taxonomy" id="1191678"/>
    <lineage>
        <taxon>Bacteria</taxon>
        <taxon>Pseudomonadati</taxon>
        <taxon>Pseudomonadota</taxon>
        <taxon>Alphaproteobacteria</taxon>
        <taxon>Hyphomicrobiales</taxon>
        <taxon>Rhizobiaceae</taxon>
        <taxon>Rhizobium/Agrobacterium group</taxon>
        <taxon>Pseudorhizobium</taxon>
    </lineage>
</organism>
<dbReference type="EMBL" id="CABFWF030000013">
    <property type="protein sequence ID" value="CAD7044685.1"/>
    <property type="molecule type" value="Genomic_DNA"/>
</dbReference>
<sequence length="247" mass="27283">MGIGLGWSAASPGECSGTFACLSANEWGDFLAGVFAPLAFFWLVAAVFIQSQELGAQRQELGLTREELKLTRDEMREQREVMRAQADEAKKQAEFIAVQTAILERQEQTAEKERVISSFEGALADIANTIDYDFNGKMAAWGSHSSGAMARVKFSSEANAREELTREFLSFLTQTVTHQGLGPPYGISAELMSSAEYLLGYIRRALELAPACGPREEVVVKQLQLRDLEQALTTMIDATREAIMRMT</sequence>
<comment type="caution">
    <text evidence="3">The sequence shown here is derived from an EMBL/GenBank/DDBJ whole genome shotgun (WGS) entry which is preliminary data.</text>
</comment>
<feature type="transmembrane region" description="Helical" evidence="2">
    <location>
        <begin position="30"/>
        <end position="49"/>
    </location>
</feature>
<evidence type="ECO:0000313" key="4">
    <source>
        <dbReference type="Proteomes" id="UP000606921"/>
    </source>
</evidence>
<evidence type="ECO:0000313" key="3">
    <source>
        <dbReference type="EMBL" id="CAD7044685.1"/>
    </source>
</evidence>
<dbReference type="Proteomes" id="UP000606921">
    <property type="component" value="Unassembled WGS sequence"/>
</dbReference>
<reference evidence="3 4" key="1">
    <citation type="submission" date="2020-11" db="EMBL/GenBank/DDBJ databases">
        <authorList>
            <person name="Lassalle F."/>
        </authorList>
    </citation>
    <scope>NUCLEOTIDE SEQUENCE [LARGE SCALE GENOMIC DNA]</scope>
    <source>
        <strain evidence="3 4">JC140</strain>
    </source>
</reference>
<evidence type="ECO:0000256" key="2">
    <source>
        <dbReference type="SAM" id="Phobius"/>
    </source>
</evidence>
<keyword evidence="2" id="KW-1133">Transmembrane helix</keyword>
<accession>A0ABN7JRT4</accession>
<gene>
    <name evidence="3" type="ORF">REJC140_03853</name>
</gene>
<name>A0ABN7JRT4_9HYPH</name>
<keyword evidence="2" id="KW-0472">Membrane</keyword>